<dbReference type="Pfam" id="PF14520">
    <property type="entry name" value="HHH_5"/>
    <property type="match status" value="1"/>
</dbReference>
<dbReference type="PANTHER" id="PTHR33560:SF1">
    <property type="entry name" value="PROTEIN FAM227A"/>
    <property type="match status" value="1"/>
</dbReference>
<dbReference type="AlphaFoldDB" id="A0A6I8RCJ9"/>
<evidence type="ECO:0000256" key="6">
    <source>
        <dbReference type="ARBA" id="ARBA00023125"/>
    </source>
</evidence>
<reference evidence="16" key="2">
    <citation type="submission" date="2020-05" db="UniProtKB">
        <authorList>
            <consortium name="Ensembl"/>
        </authorList>
    </citation>
    <scope>IDENTIFICATION</scope>
</reference>
<dbReference type="GO" id="GO:0005634">
    <property type="term" value="C:nucleus"/>
    <property type="evidence" value="ECO:0007669"/>
    <property type="project" value="UniProtKB-SubCell"/>
</dbReference>
<name>A0A6I8RCJ9_XENTR</name>
<dbReference type="GO" id="GO:0000150">
    <property type="term" value="F:DNA strand exchange activity"/>
    <property type="evidence" value="ECO:0007669"/>
    <property type="project" value="InterPro"/>
</dbReference>
<dbReference type="InterPro" id="IPR027417">
    <property type="entry name" value="P-loop_NTPase"/>
</dbReference>
<evidence type="ECO:0000256" key="5">
    <source>
        <dbReference type="ARBA" id="ARBA00022840"/>
    </source>
</evidence>
<comment type="similarity">
    <text evidence="2">Belongs to the FAM227 family.</text>
</comment>
<dbReference type="InParanoid" id="A0A6I8RCJ9"/>
<dbReference type="GO" id="GO:0007131">
    <property type="term" value="P:reciprocal meiotic recombination"/>
    <property type="evidence" value="ECO:0007669"/>
    <property type="project" value="InterPro"/>
</dbReference>
<dbReference type="GO" id="GO:0005524">
    <property type="term" value="F:ATP binding"/>
    <property type="evidence" value="ECO:0007669"/>
    <property type="project" value="UniProtKB-KW"/>
</dbReference>
<dbReference type="SMART" id="SM00382">
    <property type="entry name" value="AAA"/>
    <property type="match status" value="1"/>
</dbReference>
<evidence type="ECO:0000256" key="1">
    <source>
        <dbReference type="ARBA" id="ARBA00004123"/>
    </source>
</evidence>
<dbReference type="InterPro" id="IPR020588">
    <property type="entry name" value="RecA_ATP-bd"/>
</dbReference>
<proteinExistence type="inferred from homology"/>
<dbReference type="Pfam" id="PF08423">
    <property type="entry name" value="Rad51"/>
    <property type="match status" value="1"/>
</dbReference>
<evidence type="ECO:0000259" key="15">
    <source>
        <dbReference type="PROSITE" id="PS50163"/>
    </source>
</evidence>
<dbReference type="InterPro" id="IPR020587">
    <property type="entry name" value="RecA_monomer-monomer_interface"/>
</dbReference>
<evidence type="ECO:0000256" key="3">
    <source>
        <dbReference type="ARBA" id="ARBA00008897"/>
    </source>
</evidence>
<keyword evidence="8" id="KW-0469">Meiosis</keyword>
<protein>
    <recommendedName>
        <fullName evidence="12">Meiotic recombination protein DMC1/LIM15 homolog</fullName>
    </recommendedName>
</protein>
<dbReference type="NCBIfam" id="TIGR02238">
    <property type="entry name" value="recomb_DMC1"/>
    <property type="match status" value="1"/>
</dbReference>
<dbReference type="GO" id="GO:0006281">
    <property type="term" value="P:DNA repair"/>
    <property type="evidence" value="ECO:0007669"/>
    <property type="project" value="InterPro"/>
</dbReference>
<evidence type="ECO:0000256" key="12">
    <source>
        <dbReference type="ARBA" id="ARBA00071838"/>
    </source>
</evidence>
<dbReference type="GeneTree" id="ENSGT00760000119398"/>
<evidence type="ECO:0000256" key="11">
    <source>
        <dbReference type="ARBA" id="ARBA00064395"/>
    </source>
</evidence>
<feature type="domain" description="RecA family profile 2" evidence="15">
    <location>
        <begin position="780"/>
        <end position="843"/>
    </location>
</feature>
<evidence type="ECO:0000256" key="2">
    <source>
        <dbReference type="ARBA" id="ARBA00008666"/>
    </source>
</evidence>
<evidence type="ECO:0000256" key="13">
    <source>
        <dbReference type="RuleBase" id="RU003422"/>
    </source>
</evidence>
<evidence type="ECO:0000256" key="10">
    <source>
        <dbReference type="ARBA" id="ARBA00056818"/>
    </source>
</evidence>
<keyword evidence="6" id="KW-0238">DNA-binding</keyword>
<dbReference type="PROSITE" id="PS50162">
    <property type="entry name" value="RECA_2"/>
    <property type="match status" value="1"/>
</dbReference>
<comment type="similarity">
    <text evidence="3">Belongs to the RecA family. DMC1 subfamily.</text>
</comment>
<sequence length="843" mass="95833">MLCRDLNSDNPMAQSSLSFGEKMDWINRLSCSMAPYEEELTKGYLDIYQSKESARKEITESPACFLIGSIESVNQRIAHLDMKTNKCNSEDLGSRGFSSLVYDAQGKPLKAEQKQNKIESEQKVLEKFTHRYEHLFLEHHQETQDISKKMLKSTPRMVELYQFSGRSDAGPTPLPYGIALDTIIDRVVSAHENTGGKICSPKEVRRNLSSLVTKEMILDCFWWIYLHKYKPDTECQKQLFDRVAENYIKLLGVTFDQHHGEAFLKVFPSVLSQAIYSSFCFSFPQSLYRFQTDDFRTQLCNLLWQWIGGISPSPGCYKTWDFHILEPEVDMVHGKQKQVSDIINGEGKTQGGFVTSTQTRIHRVTKESHPACCGPAFTHKLFSLSGHSPLVQYYLQENNSKPRTGINILVHRTEIKKQVISSMTYAELIKQGFQRLHKQEIEVNTKFRKRWKESLEFDRSLQNAKREFLKNEKQILSHKAEVKRISQQIFSDTKVAESLTAVMKSMEDQVVEEDVGFHDEESFFHDIEMLQKQGINVADIKKLKSVGICTIKGIQMTTRKALCNIKGLSEAKVEKIKEAANKVIEPGFLTAFEYSAKRRMVFHISTGSQEFDKLLGGGIESMAITETFGEFRTGKTQLAHTLCVTAQLPGPNGYTGGKIIFIDTENTFRPDRLHDIADRFSVDHDAVLDNVLYARAYTSEHQMELLDYVAAKFHEEPGIFKLLIIDSIMALFRVDFSGRGELAERQQKLAQMLSRLQKISEEYNVAVFVTNQMTADPGATMTFQADPKKPIGGHILAHASTTRISLRKGRGELRIAKIYDSPEMPENEATFAITSGGINDAKE</sequence>
<dbReference type="InterPro" id="IPR003593">
    <property type="entry name" value="AAA+_ATPase"/>
</dbReference>
<dbReference type="CDD" id="cd19514">
    <property type="entry name" value="DMC1"/>
    <property type="match status" value="1"/>
</dbReference>
<keyword evidence="5 13" id="KW-0067">ATP-binding</keyword>
<dbReference type="Pfam" id="PF14922">
    <property type="entry name" value="FWWh"/>
    <property type="match status" value="1"/>
</dbReference>
<feature type="domain" description="RecA family profile 1" evidence="14">
    <location>
        <begin position="600"/>
        <end position="773"/>
    </location>
</feature>
<dbReference type="PROSITE" id="PS50163">
    <property type="entry name" value="RECA_3"/>
    <property type="match status" value="1"/>
</dbReference>
<dbReference type="PANTHER" id="PTHR33560">
    <property type="entry name" value="PROTEIN FAM227B"/>
    <property type="match status" value="1"/>
</dbReference>
<dbReference type="Gene3D" id="1.10.150.20">
    <property type="entry name" value="5' to 3' exonuclease, C-terminal subdomain"/>
    <property type="match status" value="1"/>
</dbReference>
<dbReference type="Bgee" id="ENSXETG00000038374">
    <property type="expression patterns" value="Expressed in testis and 1 other cell type or tissue"/>
</dbReference>
<keyword evidence="9" id="KW-0131">Cell cycle</keyword>
<comment type="subunit">
    <text evidence="11">Double stacked ring-shaped homooctamer. Interacts with BRCA2. Interacts with the MND1-PSMC3IP heterodimer. Interacts with RAD51AP1; the interaction is direct and stimulates DMC1-mediated homologous recombination.</text>
</comment>
<keyword evidence="4 13" id="KW-0547">Nucleotide-binding</keyword>
<organism evidence="16">
    <name type="scientific">Xenopus tropicalis</name>
    <name type="common">Western clawed frog</name>
    <name type="synonym">Silurana tropicalis</name>
    <dbReference type="NCBI Taxonomy" id="8364"/>
    <lineage>
        <taxon>Eukaryota</taxon>
        <taxon>Metazoa</taxon>
        <taxon>Chordata</taxon>
        <taxon>Craniata</taxon>
        <taxon>Vertebrata</taxon>
        <taxon>Euteleostomi</taxon>
        <taxon>Amphibia</taxon>
        <taxon>Batrachia</taxon>
        <taxon>Anura</taxon>
        <taxon>Pipoidea</taxon>
        <taxon>Pipidae</taxon>
        <taxon>Xenopodinae</taxon>
        <taxon>Xenopus</taxon>
        <taxon>Silurana</taxon>
    </lineage>
</organism>
<evidence type="ECO:0000259" key="14">
    <source>
        <dbReference type="PROSITE" id="PS50162"/>
    </source>
</evidence>
<dbReference type="FunCoup" id="A0A6I8RCJ9">
    <property type="interactions" value="51"/>
</dbReference>
<dbReference type="InterPro" id="IPR010995">
    <property type="entry name" value="DNA_repair_Rad51/TF_NusA_a-hlx"/>
</dbReference>
<comment type="subcellular location">
    <subcellularLocation>
        <location evidence="1">Nucleus</location>
    </subcellularLocation>
</comment>
<comment type="function">
    <text evidence="10">Participates in meiotic recombination, specifically in homologous strand assimilation, which is required for the resolution of meiotic double-strand breaks.</text>
</comment>
<reference evidence="16" key="1">
    <citation type="journal article" date="2010" name="Science">
        <title>The genome of the Western clawed frog Xenopus tropicalis.</title>
        <authorList>
            <person name="Hellsten U."/>
            <person name="Harland R.M."/>
            <person name="Gilchrist M.J."/>
            <person name="Hendrix D."/>
            <person name="Jurka J."/>
            <person name="Kapitonov V."/>
            <person name="Ovcharenko I."/>
            <person name="Putnam N.H."/>
            <person name="Shu S."/>
            <person name="Taher L."/>
            <person name="Blitz I.L."/>
            <person name="Blumberg B."/>
            <person name="Dichmann D.S."/>
            <person name="Dubchak I."/>
            <person name="Amaya E."/>
            <person name="Detter J.C."/>
            <person name="Fletcher R."/>
            <person name="Gerhard D.S."/>
            <person name="Goodstein D."/>
            <person name="Graves T."/>
            <person name="Grigoriev I.V."/>
            <person name="Grimwood J."/>
            <person name="Kawashima T."/>
            <person name="Lindquist E."/>
            <person name="Lucas S.M."/>
            <person name="Mead P.E."/>
            <person name="Mitros T."/>
            <person name="Ogino H."/>
            <person name="Ohta Y."/>
            <person name="Poliakov A.V."/>
            <person name="Pollet N."/>
            <person name="Robert J."/>
            <person name="Salamov A."/>
            <person name="Sater A.K."/>
            <person name="Schmutz J."/>
            <person name="Terry A."/>
            <person name="Vize P.D."/>
            <person name="Warren W.C."/>
            <person name="Wells D."/>
            <person name="Wills A."/>
            <person name="Wilson R.K."/>
            <person name="Zimmerman L.B."/>
            <person name="Zorn A.M."/>
            <person name="Grainger R."/>
            <person name="Grammer T."/>
            <person name="Khokha M.K."/>
            <person name="Richardson P.M."/>
            <person name="Rokhsar D.S."/>
        </authorList>
    </citation>
    <scope>NUCLEOTIDE SEQUENCE [LARGE SCALE GENOMIC DNA]</scope>
    <source>
        <strain evidence="16">Nigerian</strain>
    </source>
</reference>
<dbReference type="Ensembl" id="ENSXETT00000096419">
    <property type="protein sequence ID" value="ENSXETP00000082716"/>
    <property type="gene ID" value="ENSXETG00000038374"/>
</dbReference>
<evidence type="ECO:0000256" key="4">
    <source>
        <dbReference type="ARBA" id="ARBA00022741"/>
    </source>
</evidence>
<dbReference type="InterPro" id="IPR011940">
    <property type="entry name" value="Dmc1"/>
</dbReference>
<evidence type="ECO:0000256" key="8">
    <source>
        <dbReference type="ARBA" id="ARBA00023254"/>
    </source>
</evidence>
<dbReference type="SUPFAM" id="SSF47794">
    <property type="entry name" value="Rad51 N-terminal domain-like"/>
    <property type="match status" value="1"/>
</dbReference>
<dbReference type="InterPro" id="IPR013632">
    <property type="entry name" value="Rad51_C"/>
</dbReference>
<evidence type="ECO:0000256" key="9">
    <source>
        <dbReference type="ARBA" id="ARBA00023306"/>
    </source>
</evidence>
<dbReference type="FunFam" id="3.40.50.300:FF:000239">
    <property type="entry name" value="Meiotic recombination protein DMC1"/>
    <property type="match status" value="1"/>
</dbReference>
<evidence type="ECO:0000313" key="16">
    <source>
        <dbReference type="Ensembl" id="ENSXETP00000082716"/>
    </source>
</evidence>
<dbReference type="GO" id="GO:0003677">
    <property type="term" value="F:DNA binding"/>
    <property type="evidence" value="ECO:0007669"/>
    <property type="project" value="UniProtKB-KW"/>
</dbReference>
<dbReference type="GO" id="GO:0140664">
    <property type="term" value="F:ATP-dependent DNA damage sensor activity"/>
    <property type="evidence" value="ECO:0007669"/>
    <property type="project" value="InterPro"/>
</dbReference>
<dbReference type="SUPFAM" id="SSF52540">
    <property type="entry name" value="P-loop containing nucleoside triphosphate hydrolases"/>
    <property type="match status" value="1"/>
</dbReference>
<evidence type="ECO:0000256" key="7">
    <source>
        <dbReference type="ARBA" id="ARBA00023242"/>
    </source>
</evidence>
<dbReference type="InterPro" id="IPR029417">
    <property type="entry name" value="FAM227"/>
</dbReference>
<dbReference type="Gene3D" id="3.40.50.300">
    <property type="entry name" value="P-loop containing nucleotide triphosphate hydrolases"/>
    <property type="match status" value="1"/>
</dbReference>
<dbReference type="NCBIfam" id="NF003301">
    <property type="entry name" value="PRK04301.1"/>
    <property type="match status" value="1"/>
</dbReference>
<keyword evidence="7" id="KW-0539">Nucleus</keyword>
<dbReference type="GO" id="GO:0007283">
    <property type="term" value="P:spermatogenesis"/>
    <property type="evidence" value="ECO:0007669"/>
    <property type="project" value="UniProtKB-ARBA"/>
</dbReference>
<dbReference type="FunFam" id="1.10.150.20:FF:000032">
    <property type="entry name" value="meiotic recombination protein DMC1/LIM15 homolog"/>
    <property type="match status" value="1"/>
</dbReference>
<accession>A0A6I8RCJ9</accession>
<dbReference type="GO" id="GO:0007292">
    <property type="term" value="P:female gamete generation"/>
    <property type="evidence" value="ECO:0007669"/>
    <property type="project" value="UniProtKB-ARBA"/>
</dbReference>
<gene>
    <name evidence="16" type="primary">dmc1</name>
</gene>